<protein>
    <recommendedName>
        <fullName evidence="3">Orc1-like AAA ATPase domain-containing protein</fullName>
    </recommendedName>
</protein>
<name>A0A848LQ85_9BACT</name>
<evidence type="ECO:0000313" key="2">
    <source>
        <dbReference type="Proteomes" id="UP000518300"/>
    </source>
</evidence>
<comment type="caution">
    <text evidence="1">The sequence shown here is derived from an EMBL/GenBank/DDBJ whole genome shotgun (WGS) entry which is preliminary data.</text>
</comment>
<dbReference type="PANTHER" id="PTHR34301">
    <property type="entry name" value="DNA-BINDING PROTEIN-RELATED"/>
    <property type="match status" value="1"/>
</dbReference>
<organism evidence="1 2">
    <name type="scientific">Pyxidicoccus fallax</name>
    <dbReference type="NCBI Taxonomy" id="394095"/>
    <lineage>
        <taxon>Bacteria</taxon>
        <taxon>Pseudomonadati</taxon>
        <taxon>Myxococcota</taxon>
        <taxon>Myxococcia</taxon>
        <taxon>Myxococcales</taxon>
        <taxon>Cystobacterineae</taxon>
        <taxon>Myxococcaceae</taxon>
        <taxon>Pyxidicoccus</taxon>
    </lineage>
</organism>
<sequence>MPNDLPSGNRSLKSYFGTIVSGADFWPRPDIVEPLVSSMLRGQSHTMFGLRRTGKSSIMAEVKARLEAQGVIVSQINAESGKGLQDVFGELLRNLPAPDLKANLLKHIEQVQTIAKPVAGLVKNWLGAAPANTNAPDRDLLDYWPAISPMLLSALKAEKRHIALLVDELPFLIENTLSGGKGGDAKQGLATAKQILVTLREWRNLKHVSMLVAGSIGMRGLAFRHGLDPGAFSDMLVVEVPPLKRESEAVQMLRALVAGANPPLPGWTEEATKTLLDELPDHFPGFIQLGFQAVAMSDSLAPDDIRHCLRERLEPQLHHQFFSQFDNRLRREDTATRKHLTAAIDLVVDSSAKDGLPLDAFYEEMARRGCEIPEEIASILREDGFLAFDRDTRTFHPACAMVVAWRNSTPRARRR</sequence>
<dbReference type="SUPFAM" id="SSF52540">
    <property type="entry name" value="P-loop containing nucleoside triphosphate hydrolases"/>
    <property type="match status" value="1"/>
</dbReference>
<evidence type="ECO:0000313" key="1">
    <source>
        <dbReference type="EMBL" id="NMO20058.1"/>
    </source>
</evidence>
<proteinExistence type="predicted"/>
<dbReference type="RefSeq" id="WP_169349287.1">
    <property type="nucleotide sequence ID" value="NZ_JABBJJ010000221.1"/>
</dbReference>
<accession>A0A848LQ85</accession>
<dbReference type="Gene3D" id="3.40.50.300">
    <property type="entry name" value="P-loop containing nucleotide triphosphate hydrolases"/>
    <property type="match status" value="1"/>
</dbReference>
<gene>
    <name evidence="1" type="ORF">HG543_35120</name>
</gene>
<dbReference type="EMBL" id="JABBJJ010000221">
    <property type="protein sequence ID" value="NMO20058.1"/>
    <property type="molecule type" value="Genomic_DNA"/>
</dbReference>
<dbReference type="AlphaFoldDB" id="A0A848LQ85"/>
<dbReference type="InterPro" id="IPR027417">
    <property type="entry name" value="P-loop_NTPase"/>
</dbReference>
<reference evidence="1 2" key="1">
    <citation type="submission" date="2020-04" db="EMBL/GenBank/DDBJ databases">
        <title>Draft genome of Pyxidicoccus fallax type strain.</title>
        <authorList>
            <person name="Whitworth D.E."/>
        </authorList>
    </citation>
    <scope>NUCLEOTIDE SEQUENCE [LARGE SCALE GENOMIC DNA]</scope>
    <source>
        <strain evidence="1 2">DSM 14698</strain>
    </source>
</reference>
<dbReference type="Proteomes" id="UP000518300">
    <property type="component" value="Unassembled WGS sequence"/>
</dbReference>
<evidence type="ECO:0008006" key="3">
    <source>
        <dbReference type="Google" id="ProtNLM"/>
    </source>
</evidence>
<dbReference type="PANTHER" id="PTHR34301:SF8">
    <property type="entry name" value="ATPASE DOMAIN-CONTAINING PROTEIN"/>
    <property type="match status" value="1"/>
</dbReference>
<keyword evidence="2" id="KW-1185">Reference proteome</keyword>